<dbReference type="GO" id="GO:0016020">
    <property type="term" value="C:membrane"/>
    <property type="evidence" value="ECO:0007669"/>
    <property type="project" value="TreeGrafter"/>
</dbReference>
<gene>
    <name evidence="3" type="ORF">SSX86_012639</name>
</gene>
<evidence type="ECO:0000313" key="3">
    <source>
        <dbReference type="EMBL" id="KAK9068525.1"/>
    </source>
</evidence>
<accession>A0AAP0D902</accession>
<evidence type="ECO:0000313" key="4">
    <source>
        <dbReference type="Proteomes" id="UP001408789"/>
    </source>
</evidence>
<keyword evidence="1" id="KW-0732">Signal</keyword>
<dbReference type="SUPFAM" id="SSF48403">
    <property type="entry name" value="Ankyrin repeat"/>
    <property type="match status" value="1"/>
</dbReference>
<dbReference type="Pfam" id="PF13962">
    <property type="entry name" value="PGG"/>
    <property type="match status" value="1"/>
</dbReference>
<dbReference type="InterPro" id="IPR026961">
    <property type="entry name" value="PGG_dom"/>
</dbReference>
<evidence type="ECO:0000259" key="2">
    <source>
        <dbReference type="Pfam" id="PF13962"/>
    </source>
</evidence>
<protein>
    <recommendedName>
        <fullName evidence="2">PGG domain-containing protein</fullName>
    </recommendedName>
</protein>
<keyword evidence="4" id="KW-1185">Reference proteome</keyword>
<dbReference type="PANTHER" id="PTHR24177:SF472">
    <property type="entry name" value="PGG DOMAIN-CONTAINING PROTEIN"/>
    <property type="match status" value="1"/>
</dbReference>
<dbReference type="InterPro" id="IPR002110">
    <property type="entry name" value="Ankyrin_rpt"/>
</dbReference>
<dbReference type="EMBL" id="JBCNJP010000014">
    <property type="protein sequence ID" value="KAK9068525.1"/>
    <property type="molecule type" value="Genomic_DNA"/>
</dbReference>
<dbReference type="InterPro" id="IPR036770">
    <property type="entry name" value="Ankyrin_rpt-contain_sf"/>
</dbReference>
<dbReference type="AlphaFoldDB" id="A0AAP0D902"/>
<comment type="caution">
    <text evidence="3">The sequence shown here is derived from an EMBL/GenBank/DDBJ whole genome shotgun (WGS) entry which is preliminary data.</text>
</comment>
<feature type="chain" id="PRO_5043023766" description="PGG domain-containing protein" evidence="1">
    <location>
        <begin position="16"/>
        <end position="671"/>
    </location>
</feature>
<organism evidence="3 4">
    <name type="scientific">Deinandra increscens subsp. villosa</name>
    <dbReference type="NCBI Taxonomy" id="3103831"/>
    <lineage>
        <taxon>Eukaryota</taxon>
        <taxon>Viridiplantae</taxon>
        <taxon>Streptophyta</taxon>
        <taxon>Embryophyta</taxon>
        <taxon>Tracheophyta</taxon>
        <taxon>Spermatophyta</taxon>
        <taxon>Magnoliopsida</taxon>
        <taxon>eudicotyledons</taxon>
        <taxon>Gunneridae</taxon>
        <taxon>Pentapetalae</taxon>
        <taxon>asterids</taxon>
        <taxon>campanulids</taxon>
        <taxon>Asterales</taxon>
        <taxon>Asteraceae</taxon>
        <taxon>Asteroideae</taxon>
        <taxon>Heliantheae alliance</taxon>
        <taxon>Madieae</taxon>
        <taxon>Madiinae</taxon>
        <taxon>Deinandra</taxon>
    </lineage>
</organism>
<feature type="domain" description="PGG" evidence="2">
    <location>
        <begin position="585"/>
        <end position="621"/>
    </location>
</feature>
<dbReference type="Proteomes" id="UP001408789">
    <property type="component" value="Unassembled WGS sequence"/>
</dbReference>
<feature type="signal peptide" evidence="1">
    <location>
        <begin position="1"/>
        <end position="15"/>
    </location>
</feature>
<reference evidence="3 4" key="1">
    <citation type="submission" date="2024-04" db="EMBL/GenBank/DDBJ databases">
        <title>The reference genome of an endangered Asteraceae, Deinandra increscens subsp. villosa, native to the Central Coast of California.</title>
        <authorList>
            <person name="Guilliams M."/>
            <person name="Hasenstab-Lehman K."/>
            <person name="Meyer R."/>
            <person name="Mcevoy S."/>
        </authorList>
    </citation>
    <scope>NUCLEOTIDE SEQUENCE [LARGE SCALE GENOMIC DNA]</scope>
    <source>
        <tissue evidence="3">Leaf</tissue>
    </source>
</reference>
<dbReference type="Gene3D" id="1.25.40.20">
    <property type="entry name" value="Ankyrin repeat-containing domain"/>
    <property type="match status" value="2"/>
</dbReference>
<dbReference type="Pfam" id="PF12796">
    <property type="entry name" value="Ank_2"/>
    <property type="match status" value="1"/>
</dbReference>
<evidence type="ECO:0000256" key="1">
    <source>
        <dbReference type="SAM" id="SignalP"/>
    </source>
</evidence>
<proteinExistence type="predicted"/>
<name>A0AAP0D902_9ASTR</name>
<sequence>MFQLIDLLFLNTVRSICPTSVASNFTGSREDYLKIGIPLFEASIQCNWKAAEAIFLVKRELVRHSITEFGETPLHIAASAKGDRKRVQEFVKKLVGMMREEDLELENKNHNTPLYLAVVAGNVETVKIMVHKNRKLLTIPGAYGAMMPLYAAVVFGNKDVAEYIYEESNILSDEDGWDDESRGWLLEKCVEKNMLDMALKIVKKHANIDAQAVLGVLAERPKAFLEREYDIMVIIKSVFAFIRLRRAPKRESNALQPLRHIWDATVKKSKREIDEILRGPPDWNEQDNLTLSGWNVQVLQLQNVISEHVTKLNDAQKYMITRMSQEPYLTKSEILQHLISQSIVNIHVETQNIMKSPMKSIMEENSPVSYKERLALELQKLIFKNITDLHDTTIQKTRNTIMDDQQVLELEKVISDHTEAMVAGAVQIVRKYERLINHRYYSSRVLFVAAKVGNTKFLVELIRQYPDLIWKVDDNNQSIFHTAIKYRQEGVYSMLHEIGSMKDMIILLKDPKNNHMLHLVGKIIKHTRLEEVSGVALQMQLELLWFHEVKELMRATMLTERKNDDGLTGYELFAREHKDLLTQSEKWMKGTASQSMVVAALIATIVFAATFTVPGGYDQENGLENLCCVVTTLGKGGSDLATSTIGKALGLQEIQVGEALKNLKREWVGLC</sequence>
<dbReference type="PANTHER" id="PTHR24177">
    <property type="entry name" value="CASKIN"/>
    <property type="match status" value="1"/>
</dbReference>
<dbReference type="SMART" id="SM00248">
    <property type="entry name" value="ANK"/>
    <property type="match status" value="5"/>
</dbReference>